<accession>A0A6N4RF73</accession>
<feature type="region of interest" description="Disordered" evidence="1">
    <location>
        <begin position="166"/>
        <end position="196"/>
    </location>
</feature>
<evidence type="ECO:0000313" key="4">
    <source>
        <dbReference type="Proteomes" id="UP000320948"/>
    </source>
</evidence>
<dbReference type="Pfam" id="PF07484">
    <property type="entry name" value="Collar"/>
    <property type="match status" value="1"/>
</dbReference>
<proteinExistence type="predicted"/>
<dbReference type="AlphaFoldDB" id="A0A6N4RF73"/>
<feature type="domain" description="Phage tail collar" evidence="2">
    <location>
        <begin position="41"/>
        <end position="97"/>
    </location>
</feature>
<dbReference type="Gene3D" id="3.90.1340.10">
    <property type="entry name" value="Phage tail collar domain"/>
    <property type="match status" value="1"/>
</dbReference>
<dbReference type="Proteomes" id="UP000320948">
    <property type="component" value="Unassembled WGS sequence"/>
</dbReference>
<organism evidence="3 4">
    <name type="scientific">Blastochloris viridis</name>
    <name type="common">Rhodopseudomonas viridis</name>
    <dbReference type="NCBI Taxonomy" id="1079"/>
    <lineage>
        <taxon>Bacteria</taxon>
        <taxon>Pseudomonadati</taxon>
        <taxon>Pseudomonadota</taxon>
        <taxon>Alphaproteobacteria</taxon>
        <taxon>Hyphomicrobiales</taxon>
        <taxon>Blastochloridaceae</taxon>
        <taxon>Blastochloris</taxon>
    </lineage>
</organism>
<dbReference type="EMBL" id="VAFM01000001">
    <property type="protein sequence ID" value="TKW61694.1"/>
    <property type="molecule type" value="Genomic_DNA"/>
</dbReference>
<evidence type="ECO:0000259" key="2">
    <source>
        <dbReference type="Pfam" id="PF07484"/>
    </source>
</evidence>
<evidence type="ECO:0000313" key="3">
    <source>
        <dbReference type="EMBL" id="TKW61694.1"/>
    </source>
</evidence>
<protein>
    <submittedName>
        <fullName evidence="3">Tail fiber protein</fullName>
    </submittedName>
</protein>
<gene>
    <name evidence="3" type="ORF">DI628_03440</name>
</gene>
<comment type="caution">
    <text evidence="3">The sequence shown here is derived from an EMBL/GenBank/DDBJ whole genome shotgun (WGS) entry which is preliminary data.</text>
</comment>
<reference evidence="3 4" key="1">
    <citation type="journal article" date="2017" name="Nat. Commun.">
        <title>In situ click chemistry generation of cyclooxygenase-2 inhibitors.</title>
        <authorList>
            <person name="Bhardwaj A."/>
            <person name="Kaur J."/>
            <person name="Wuest M."/>
            <person name="Wuest F."/>
        </authorList>
    </citation>
    <scope>NUCLEOTIDE SEQUENCE [LARGE SCALE GENOMIC DNA]</scope>
    <source>
        <strain evidence="3">S2_018_000_R2_106</strain>
    </source>
</reference>
<dbReference type="SUPFAM" id="SSF88874">
    <property type="entry name" value="Receptor-binding domain of short tail fibre protein gp12"/>
    <property type="match status" value="1"/>
</dbReference>
<name>A0A6N4RF73_BLAVI</name>
<sequence>MGLTQIPATMVKDFDLPESAVGDVLTFNGTHWVAQPGVPLGTILPFAGVAPPPGWLLCDGSEVNRASYAGLFAAIGTAYGAGDGELTFCIPDMRGRVAVGLDNLGGDSANRLTVAQADVLGGMGGSESHTPSGTVVVDGEIGETTLSVNQTPSHYHVSYGPSQYQATQYPTSTGSSTKSQYTSTNTTSVGGGQSHNHSFSGSGTLIGTSFDTTPPWLAMSYIIKV</sequence>
<dbReference type="InterPro" id="IPR037053">
    <property type="entry name" value="Phage_tail_collar_dom_sf"/>
</dbReference>
<evidence type="ECO:0000256" key="1">
    <source>
        <dbReference type="SAM" id="MobiDB-lite"/>
    </source>
</evidence>
<dbReference type="InterPro" id="IPR011083">
    <property type="entry name" value="Phage_tail_collar_dom"/>
</dbReference>